<dbReference type="GO" id="GO:0016301">
    <property type="term" value="F:kinase activity"/>
    <property type="evidence" value="ECO:0007669"/>
    <property type="project" value="InterPro"/>
</dbReference>
<dbReference type="Pfam" id="PF06414">
    <property type="entry name" value="Zeta_toxin"/>
    <property type="match status" value="1"/>
</dbReference>
<dbReference type="EMBL" id="FNAI01000006">
    <property type="protein sequence ID" value="SDE44381.1"/>
    <property type="molecule type" value="Genomic_DNA"/>
</dbReference>
<evidence type="ECO:0000313" key="6">
    <source>
        <dbReference type="Proteomes" id="UP000199072"/>
    </source>
</evidence>
<dbReference type="STRING" id="1391627.SAMN05216464_106156"/>
<gene>
    <name evidence="5" type="ORF">SAMN05216464_106156</name>
</gene>
<dbReference type="Gene3D" id="3.40.50.300">
    <property type="entry name" value="P-loop containing nucleotide triphosphate hydrolases"/>
    <property type="match status" value="1"/>
</dbReference>
<dbReference type="AlphaFoldDB" id="A0A1G7CYN5"/>
<feature type="region of interest" description="Disordered" evidence="3">
    <location>
        <begin position="247"/>
        <end position="304"/>
    </location>
</feature>
<dbReference type="GO" id="GO:0005524">
    <property type="term" value="F:ATP binding"/>
    <property type="evidence" value="ECO:0007669"/>
    <property type="project" value="UniProtKB-KW"/>
</dbReference>
<feature type="domain" description="Zeta toxin" evidence="4">
    <location>
        <begin position="1"/>
        <end position="169"/>
    </location>
</feature>
<dbReference type="InterPro" id="IPR027417">
    <property type="entry name" value="P-loop_NTPase"/>
</dbReference>
<keyword evidence="6" id="KW-1185">Reference proteome</keyword>
<evidence type="ECO:0000256" key="2">
    <source>
        <dbReference type="ARBA" id="ARBA00022840"/>
    </source>
</evidence>
<evidence type="ECO:0000313" key="5">
    <source>
        <dbReference type="EMBL" id="SDE44381.1"/>
    </source>
</evidence>
<feature type="compositionally biased region" description="Low complexity" evidence="3">
    <location>
        <begin position="247"/>
        <end position="264"/>
    </location>
</feature>
<accession>A0A1G7CYN5</accession>
<protein>
    <submittedName>
        <fullName evidence="5">Zeta toxin</fullName>
    </submittedName>
</protein>
<reference evidence="5 6" key="1">
    <citation type="submission" date="2016-10" db="EMBL/GenBank/DDBJ databases">
        <authorList>
            <person name="de Groot N.N."/>
        </authorList>
    </citation>
    <scope>NUCLEOTIDE SEQUENCE [LARGE SCALE GENOMIC DNA]</scope>
    <source>
        <strain evidence="5 6">47C3B</strain>
    </source>
</reference>
<keyword evidence="2" id="KW-0067">ATP-binding</keyword>
<evidence type="ECO:0000256" key="1">
    <source>
        <dbReference type="ARBA" id="ARBA00022741"/>
    </source>
</evidence>
<sequence>MGGQPGAGKTELERMARTELGGDVIICNADLFRDYHPDSEEIRFSYENYFPEVTSKYAQDWNNGLRDYCEANRLNYILETTFSSGAGMNKTIYALQQKGYQVVIKLLAVHPKLSLLGTHIRFEEMKSKENSGRLVGKEAHDSRYNMIAPTLFVVQSENIYNKLQIYGRSIEAGDQSYIEGVHLIGTNPPNAVQLFQTEIDRRWTTNLKLYFDEQVQKVIDLKTARNATEKEIKAFEEEMQVDYPTQKQLQTQMRQQIQEQDIAQNPMAAPEQKNTKESKPDIEITKGRESGEDLDYDRGQRIGR</sequence>
<feature type="compositionally biased region" description="Basic and acidic residues" evidence="3">
    <location>
        <begin position="273"/>
        <end position="304"/>
    </location>
</feature>
<evidence type="ECO:0000256" key="3">
    <source>
        <dbReference type="SAM" id="MobiDB-lite"/>
    </source>
</evidence>
<dbReference type="SUPFAM" id="SSF52540">
    <property type="entry name" value="P-loop containing nucleoside triphosphate hydrolases"/>
    <property type="match status" value="1"/>
</dbReference>
<evidence type="ECO:0000259" key="4">
    <source>
        <dbReference type="Pfam" id="PF06414"/>
    </source>
</evidence>
<organism evidence="5 6">
    <name type="scientific">Mucilaginibacter pineti</name>
    <dbReference type="NCBI Taxonomy" id="1391627"/>
    <lineage>
        <taxon>Bacteria</taxon>
        <taxon>Pseudomonadati</taxon>
        <taxon>Bacteroidota</taxon>
        <taxon>Sphingobacteriia</taxon>
        <taxon>Sphingobacteriales</taxon>
        <taxon>Sphingobacteriaceae</taxon>
        <taxon>Mucilaginibacter</taxon>
    </lineage>
</organism>
<keyword evidence="1" id="KW-0547">Nucleotide-binding</keyword>
<dbReference type="InterPro" id="IPR010488">
    <property type="entry name" value="Zeta_toxin_domain"/>
</dbReference>
<proteinExistence type="predicted"/>
<name>A0A1G7CYN5_9SPHI</name>
<dbReference type="Proteomes" id="UP000199072">
    <property type="component" value="Unassembled WGS sequence"/>
</dbReference>